<dbReference type="PRINTS" id="PR01217">
    <property type="entry name" value="PRICHEXTENSN"/>
</dbReference>
<evidence type="ECO:0000313" key="2">
    <source>
        <dbReference type="EMBL" id="MBB3041423.1"/>
    </source>
</evidence>
<feature type="compositionally biased region" description="Pro residues" evidence="1">
    <location>
        <begin position="367"/>
        <end position="395"/>
    </location>
</feature>
<dbReference type="RefSeq" id="WP_183591324.1">
    <property type="nucleotide sequence ID" value="NZ_JACHWR010000001.1"/>
</dbReference>
<feature type="compositionally biased region" description="Low complexity" evidence="1">
    <location>
        <begin position="396"/>
        <end position="414"/>
    </location>
</feature>
<dbReference type="AlphaFoldDB" id="A0A7W4VTE2"/>
<feature type="compositionally biased region" description="Low complexity" evidence="1">
    <location>
        <begin position="328"/>
        <end position="366"/>
    </location>
</feature>
<reference evidence="2 3" key="1">
    <citation type="submission" date="2020-08" db="EMBL/GenBank/DDBJ databases">
        <title>Sequencing the genomes of 1000 actinobacteria strains.</title>
        <authorList>
            <person name="Klenk H.-P."/>
        </authorList>
    </citation>
    <scope>NUCLEOTIDE SEQUENCE [LARGE SCALE GENOMIC DNA]</scope>
    <source>
        <strain evidence="2 3">DSM 105498</strain>
    </source>
</reference>
<name>A0A7W4VTE2_9ACTN</name>
<gene>
    <name evidence="2" type="ORF">FHU40_001224</name>
</gene>
<keyword evidence="3" id="KW-1185">Reference proteome</keyword>
<comment type="caution">
    <text evidence="2">The sequence shown here is derived from an EMBL/GenBank/DDBJ whole genome shotgun (WGS) entry which is preliminary data.</text>
</comment>
<organism evidence="2 3">
    <name type="scientific">Nocardioides soli</name>
    <dbReference type="NCBI Taxonomy" id="1036020"/>
    <lineage>
        <taxon>Bacteria</taxon>
        <taxon>Bacillati</taxon>
        <taxon>Actinomycetota</taxon>
        <taxon>Actinomycetes</taxon>
        <taxon>Propionibacteriales</taxon>
        <taxon>Nocardioidaceae</taxon>
        <taxon>Nocardioides</taxon>
    </lineage>
</organism>
<evidence type="ECO:0000313" key="3">
    <source>
        <dbReference type="Proteomes" id="UP000589626"/>
    </source>
</evidence>
<proteinExistence type="predicted"/>
<sequence>MAAGTLPGASASSDSTTVVRGTAFPAGNRAQLTVVGCDDVFQRSAEPVRPQIGLATGAGATGERSLGFDTAGGSATGIVSYVESIADTSVAGVSVHAEGGTTGVAYVGYQAPADVGTSTMWIGRASLTAPASAGWTTVDVPGLGYAWTQYDLATQQPVGGQVGSSGVPAFVQAMGGDGYGFYAVGFGCDGNPFNIDAWRIGSPGATATYDLEGYGTRTSIAGPTAPVAPDQRVTLTGRVVDDLGAPVSSARVVLQALKPHGDAGDENDWETVRVVVGSSVAVTLRARETTTYRWKVFATPMAEGSASAPLVVEVEEPADEPTDPPSQQPKQAPSQQPSGSSAPAQQPSQQPTQQPTQVQQPAQEPAAPEPPESSPPAADPTPSPAPPTAATPTPDPAVESTKPSPTPASEPSASGGTAEVEASPAG</sequence>
<accession>A0A7W4VTE2</accession>
<feature type="region of interest" description="Disordered" evidence="1">
    <location>
        <begin position="315"/>
        <end position="426"/>
    </location>
</feature>
<dbReference type="Proteomes" id="UP000589626">
    <property type="component" value="Unassembled WGS sequence"/>
</dbReference>
<evidence type="ECO:0000256" key="1">
    <source>
        <dbReference type="SAM" id="MobiDB-lite"/>
    </source>
</evidence>
<protein>
    <submittedName>
        <fullName evidence="2">Uncharacterized protein</fullName>
    </submittedName>
</protein>
<dbReference type="EMBL" id="JACHWR010000001">
    <property type="protein sequence ID" value="MBB3041423.1"/>
    <property type="molecule type" value="Genomic_DNA"/>
</dbReference>